<proteinExistence type="inferred from homology"/>
<feature type="transmembrane region" description="Helical" evidence="8">
    <location>
        <begin position="152"/>
        <end position="172"/>
    </location>
</feature>
<gene>
    <name evidence="10" type="primary">slc35e4</name>
</gene>
<feature type="transmembrane region" description="Helical" evidence="8">
    <location>
        <begin position="299"/>
        <end position="332"/>
    </location>
</feature>
<name>A0A672QP48_SINGR</name>
<evidence type="ECO:0000256" key="5">
    <source>
        <dbReference type="ARBA" id="ARBA00093767"/>
    </source>
</evidence>
<dbReference type="Pfam" id="PF03151">
    <property type="entry name" value="TPT"/>
    <property type="match status" value="1"/>
</dbReference>
<dbReference type="Proteomes" id="UP000472262">
    <property type="component" value="Unassembled WGS sequence"/>
</dbReference>
<evidence type="ECO:0000256" key="8">
    <source>
        <dbReference type="SAM" id="Phobius"/>
    </source>
</evidence>
<dbReference type="SUPFAM" id="SSF103481">
    <property type="entry name" value="Multidrug resistance efflux transporter EmrE"/>
    <property type="match status" value="1"/>
</dbReference>
<dbReference type="OMA" id="MAGLNKW"/>
<dbReference type="GO" id="GO:0016020">
    <property type="term" value="C:membrane"/>
    <property type="evidence" value="ECO:0007669"/>
    <property type="project" value="UniProtKB-SubCell"/>
</dbReference>
<dbReference type="FunCoup" id="A0A672QP48">
    <property type="interactions" value="263"/>
</dbReference>
<feature type="transmembrane region" description="Helical" evidence="8">
    <location>
        <begin position="80"/>
        <end position="99"/>
    </location>
</feature>
<evidence type="ECO:0000313" key="11">
    <source>
        <dbReference type="Proteomes" id="UP000472262"/>
    </source>
</evidence>
<feature type="transmembrane region" description="Helical" evidence="8">
    <location>
        <begin position="111"/>
        <end position="131"/>
    </location>
</feature>
<organism evidence="10 11">
    <name type="scientific">Sinocyclocheilus grahami</name>
    <name type="common">Dianchi golden-line fish</name>
    <name type="synonym">Barbus grahami</name>
    <dbReference type="NCBI Taxonomy" id="75366"/>
    <lineage>
        <taxon>Eukaryota</taxon>
        <taxon>Metazoa</taxon>
        <taxon>Chordata</taxon>
        <taxon>Craniata</taxon>
        <taxon>Vertebrata</taxon>
        <taxon>Euteleostomi</taxon>
        <taxon>Actinopterygii</taxon>
        <taxon>Neopterygii</taxon>
        <taxon>Teleostei</taxon>
        <taxon>Ostariophysi</taxon>
        <taxon>Cypriniformes</taxon>
        <taxon>Cyprinidae</taxon>
        <taxon>Cyprininae</taxon>
        <taxon>Sinocyclocheilus</taxon>
    </lineage>
</organism>
<dbReference type="RefSeq" id="XP_016110974.1">
    <property type="nucleotide sequence ID" value="XM_016255488.1"/>
</dbReference>
<comment type="subcellular location">
    <subcellularLocation>
        <location evidence="1">Membrane</location>
        <topology evidence="1">Multi-pass membrane protein</topology>
    </subcellularLocation>
</comment>
<evidence type="ECO:0000256" key="2">
    <source>
        <dbReference type="ARBA" id="ARBA00022692"/>
    </source>
</evidence>
<evidence type="ECO:0000313" key="10">
    <source>
        <dbReference type="Ensembl" id="ENSSGRP00000077753.1"/>
    </source>
</evidence>
<evidence type="ECO:0000256" key="1">
    <source>
        <dbReference type="ARBA" id="ARBA00004141"/>
    </source>
</evidence>
<evidence type="ECO:0000259" key="9">
    <source>
        <dbReference type="Pfam" id="PF03151"/>
    </source>
</evidence>
<dbReference type="Ensembl" id="ENSSGRT00000082777.1">
    <property type="protein sequence ID" value="ENSSGRP00000077753.1"/>
    <property type="gene ID" value="ENSSGRG00000039377.1"/>
</dbReference>
<evidence type="ECO:0000256" key="7">
    <source>
        <dbReference type="SAM" id="MobiDB-lite"/>
    </source>
</evidence>
<evidence type="ECO:0000256" key="4">
    <source>
        <dbReference type="ARBA" id="ARBA00023136"/>
    </source>
</evidence>
<dbReference type="InterPro" id="IPR037185">
    <property type="entry name" value="EmrE-like"/>
</dbReference>
<dbReference type="InterPro" id="IPR050186">
    <property type="entry name" value="TPT_transporter"/>
</dbReference>
<feature type="region of interest" description="Disordered" evidence="7">
    <location>
        <begin position="401"/>
        <end position="439"/>
    </location>
</feature>
<dbReference type="OrthoDB" id="10261634at2759"/>
<keyword evidence="11" id="KW-1185">Reference proteome</keyword>
<feature type="transmembrane region" description="Helical" evidence="8">
    <location>
        <begin position="178"/>
        <end position="199"/>
    </location>
</feature>
<comment type="similarity">
    <text evidence="6">Belongs to the TPT transporter family. SLC35E subfamily.</text>
</comment>
<reference evidence="10" key="2">
    <citation type="submission" date="2025-09" db="UniProtKB">
        <authorList>
            <consortium name="Ensembl"/>
        </authorList>
    </citation>
    <scope>IDENTIFICATION</scope>
</reference>
<dbReference type="PANTHER" id="PTHR11132">
    <property type="entry name" value="SOLUTE CARRIER FAMILY 35"/>
    <property type="match status" value="1"/>
</dbReference>
<feature type="transmembrane region" description="Helical" evidence="8">
    <location>
        <begin position="352"/>
        <end position="370"/>
    </location>
</feature>
<keyword evidence="2 8" id="KW-0812">Transmembrane</keyword>
<evidence type="ECO:0000256" key="6">
    <source>
        <dbReference type="ARBA" id="ARBA00093775"/>
    </source>
</evidence>
<dbReference type="CTD" id="339665"/>
<feature type="domain" description="Sugar phosphate transporter" evidence="9">
    <location>
        <begin position="82"/>
        <end position="370"/>
    </location>
</feature>
<reference evidence="10" key="1">
    <citation type="submission" date="2025-08" db="UniProtKB">
        <authorList>
            <consortium name="Ensembl"/>
        </authorList>
    </citation>
    <scope>IDENTIFICATION</scope>
</reference>
<keyword evidence="3 8" id="KW-1133">Transmembrane helix</keyword>
<evidence type="ECO:0000256" key="3">
    <source>
        <dbReference type="ARBA" id="ARBA00022989"/>
    </source>
</evidence>
<sequence length="439" mass="48119">MHRRFAGRRAQLESYSGNNYPSSERADGICAQDIIHASSFSSAGIRCDDEANMISADGPSSKCEETRDAGKRGRQPPEMLHLMFAVSVWLVTGTTISSLNKWIFSVYNFRYPLLLSALHMLTAIVVDYGLIKCRVVRHRGVCEQDLTTSAKCKVFLLSLTFCASIAFGNVGLNYVQLSFAQMIYTTTPLFTLAISSLVLGKQHHMLKYTAMMPICLGASFSIMGEVQFHQTGCLFVFAATMLRGVKTIQQSILLQEEKINAVFLLYLMSIPSFCILAIAALVLENWATLQSPFQYDHNLWGFILLSCLGSVLYNLASCCVITLTSAVTLHILGNLNVVGNLLLSQLLFGHELTALSCAGAALTLSGMIIYQNSEIIVAYIDARRAKTPTSGSGEDVVCVKENDSSISETPEPCSEEELSAEAAQEPNARTENQVHEKTD</sequence>
<dbReference type="InParanoid" id="A0A672QP48"/>
<accession>A0A672QP48</accession>
<dbReference type="AlphaFoldDB" id="A0A672QP48"/>
<dbReference type="InterPro" id="IPR004853">
    <property type="entry name" value="Sugar_P_trans_dom"/>
</dbReference>
<keyword evidence="4 8" id="KW-0472">Membrane</keyword>
<dbReference type="KEGG" id="sgh:107569402"/>
<feature type="transmembrane region" description="Helical" evidence="8">
    <location>
        <begin position="262"/>
        <end position="287"/>
    </location>
</feature>
<dbReference type="GeneID" id="107569402"/>
<protein>
    <submittedName>
        <fullName evidence="10">Solute carrier family 35 member E4-like</fullName>
    </submittedName>
</protein>
<comment type="function">
    <text evidence="5">Putative transporter.</text>
</comment>